<dbReference type="CDD" id="cd00249">
    <property type="entry name" value="AGE"/>
    <property type="match status" value="1"/>
</dbReference>
<dbReference type="InterPro" id="IPR012341">
    <property type="entry name" value="6hp_glycosidase-like_sf"/>
</dbReference>
<dbReference type="InterPro" id="IPR010819">
    <property type="entry name" value="AGE/CE"/>
</dbReference>
<comment type="similarity">
    <text evidence="1">Belongs to the N-acylglucosamine 2-epimerase family.</text>
</comment>
<proteinExistence type="inferred from homology"/>
<keyword evidence="4" id="KW-1185">Reference proteome</keyword>
<dbReference type="RefSeq" id="WP_418159776.1">
    <property type="nucleotide sequence ID" value="NZ_JBBLZC010000011.1"/>
</dbReference>
<reference evidence="3 4" key="1">
    <citation type="submission" date="2024-01" db="EMBL/GenBank/DDBJ databases">
        <title>Multi-omics insights into the function and evolution of sodium benzoate biodegradation pathways in Benzoatithermus flavus gen. nov., sp. nov. from hot spring.</title>
        <authorList>
            <person name="Hu C.-J."/>
            <person name="Li W.-J."/>
        </authorList>
    </citation>
    <scope>NUCLEOTIDE SEQUENCE [LARGE SCALE GENOMIC DNA]</scope>
    <source>
        <strain evidence="3 4">SYSU G07066</strain>
    </source>
</reference>
<dbReference type="Pfam" id="PF07221">
    <property type="entry name" value="GlcNAc_2-epim"/>
    <property type="match status" value="1"/>
</dbReference>
<dbReference type="Proteomes" id="UP001375743">
    <property type="component" value="Unassembled WGS sequence"/>
</dbReference>
<dbReference type="GO" id="GO:0016853">
    <property type="term" value="F:isomerase activity"/>
    <property type="evidence" value="ECO:0007669"/>
    <property type="project" value="UniProtKB-KW"/>
</dbReference>
<dbReference type="Gene3D" id="1.50.10.10">
    <property type="match status" value="1"/>
</dbReference>
<dbReference type="PANTHER" id="PTHR15108">
    <property type="entry name" value="N-ACYLGLUCOSAMINE-2-EPIMERASE"/>
    <property type="match status" value="1"/>
</dbReference>
<dbReference type="SUPFAM" id="SSF48208">
    <property type="entry name" value="Six-hairpin glycosidases"/>
    <property type="match status" value="1"/>
</dbReference>
<evidence type="ECO:0000256" key="2">
    <source>
        <dbReference type="ARBA" id="ARBA00023235"/>
    </source>
</evidence>
<gene>
    <name evidence="3" type="ORF">U1T56_12250</name>
</gene>
<protein>
    <submittedName>
        <fullName evidence="3">AGE family epimerase/isomerase</fullName>
        <ecNumber evidence="3">5.-.-.-</ecNumber>
    </submittedName>
</protein>
<comment type="caution">
    <text evidence="3">The sequence shown here is derived from an EMBL/GenBank/DDBJ whole genome shotgun (WGS) entry which is preliminary data.</text>
</comment>
<dbReference type="InterPro" id="IPR008928">
    <property type="entry name" value="6-hairpin_glycosidase_sf"/>
</dbReference>
<evidence type="ECO:0000256" key="1">
    <source>
        <dbReference type="ARBA" id="ARBA00008558"/>
    </source>
</evidence>
<name>A0ABU8XU35_9PROT</name>
<evidence type="ECO:0000313" key="3">
    <source>
        <dbReference type="EMBL" id="MEK0083925.1"/>
    </source>
</evidence>
<dbReference type="InterPro" id="IPR034116">
    <property type="entry name" value="AGE_dom"/>
</dbReference>
<keyword evidence="2 3" id="KW-0413">Isomerase</keyword>
<accession>A0ABU8XU35</accession>
<sequence length="421" mass="47750">MIAAGYTPTGRRWVEQASHRARLLAEAEALLDFYQFTAIDPAGGFFELDDDGRPLRVGAASAPPPGKGLHVTTRMVHCFSIAWLMGRPGADRLIDHGMRFLWQGHRDPTHGGYFWVAGHDGPVDPTKQAYGHAFVLLAAASAKVAGHPDADRLLADVTAVLADRFWEERHGAAAEAFTPDWQPLGPYRGQNANMHLTEALMAAFEATDESTYLEKAERIADLLIRRITGPNGWRLPEHFDAEWRIDWEYDGNPMFRPYGTTPGHWLEWSRLLLQLWELGGRRLDWLPDAARNLFRQAVQDAWDPRTGGFYYTLDWQGRPRVRDRYWWPVTEAIGAAAFLGAIDRDPFHEGWYRRLWSWAADHLIDRERGGWRHQLDDDLLPTTGPFFGKPDLYHAFQACLIPLLPTTGSITRGLVTEGLHL</sequence>
<evidence type="ECO:0000313" key="4">
    <source>
        <dbReference type="Proteomes" id="UP001375743"/>
    </source>
</evidence>
<dbReference type="EC" id="5.-.-.-" evidence="3"/>
<organism evidence="3 4">
    <name type="scientific">Benzoatithermus flavus</name>
    <dbReference type="NCBI Taxonomy" id="3108223"/>
    <lineage>
        <taxon>Bacteria</taxon>
        <taxon>Pseudomonadati</taxon>
        <taxon>Pseudomonadota</taxon>
        <taxon>Alphaproteobacteria</taxon>
        <taxon>Geminicoccales</taxon>
        <taxon>Geminicoccaceae</taxon>
        <taxon>Benzoatithermus</taxon>
    </lineage>
</organism>
<dbReference type="EMBL" id="JBBLZC010000011">
    <property type="protein sequence ID" value="MEK0083925.1"/>
    <property type="molecule type" value="Genomic_DNA"/>
</dbReference>